<evidence type="ECO:0000256" key="6">
    <source>
        <dbReference type="ARBA" id="ARBA00022989"/>
    </source>
</evidence>
<evidence type="ECO:0000256" key="7">
    <source>
        <dbReference type="ARBA" id="ARBA00023136"/>
    </source>
</evidence>
<keyword evidence="10" id="KW-1003">Cell membrane</keyword>
<keyword evidence="5" id="KW-1278">Translocase</keyword>
<keyword evidence="6 10" id="KW-1133">Transmembrane helix</keyword>
<feature type="transmembrane region" description="Helical" evidence="10">
    <location>
        <begin position="583"/>
        <end position="605"/>
    </location>
</feature>
<comment type="catalytic activity">
    <reaction evidence="9">
        <text>Zn(2+)(in) + ATP + H2O = Zn(2+)(out) + ADP + phosphate + H(+)</text>
        <dbReference type="Rhea" id="RHEA:20621"/>
        <dbReference type="ChEBI" id="CHEBI:15377"/>
        <dbReference type="ChEBI" id="CHEBI:15378"/>
        <dbReference type="ChEBI" id="CHEBI:29105"/>
        <dbReference type="ChEBI" id="CHEBI:30616"/>
        <dbReference type="ChEBI" id="CHEBI:43474"/>
        <dbReference type="ChEBI" id="CHEBI:456216"/>
        <dbReference type="EC" id="7.2.2.12"/>
    </reaction>
</comment>
<evidence type="ECO:0000259" key="12">
    <source>
        <dbReference type="Pfam" id="PF00122"/>
    </source>
</evidence>
<name>A0ABU8S9M3_9SPHN</name>
<feature type="domain" description="P-type ATPase A" evidence="12">
    <location>
        <begin position="139"/>
        <end position="238"/>
    </location>
</feature>
<dbReference type="SFLD" id="SFLDS00003">
    <property type="entry name" value="Haloacid_Dehalogenase"/>
    <property type="match status" value="1"/>
</dbReference>
<comment type="similarity">
    <text evidence="2 10">Belongs to the cation transport ATPase (P-type) (TC 3.A.3) family. Type IB subfamily.</text>
</comment>
<dbReference type="Gene3D" id="3.40.50.1000">
    <property type="entry name" value="HAD superfamily/HAD-like"/>
    <property type="match status" value="1"/>
</dbReference>
<feature type="transmembrane region" description="Helical" evidence="10">
    <location>
        <begin position="611"/>
        <end position="633"/>
    </location>
</feature>
<gene>
    <name evidence="13" type="ORF">WG900_12075</name>
</gene>
<dbReference type="InterPro" id="IPR023214">
    <property type="entry name" value="HAD_sf"/>
</dbReference>
<evidence type="ECO:0000256" key="4">
    <source>
        <dbReference type="ARBA" id="ARBA00022723"/>
    </source>
</evidence>
<feature type="transmembrane region" description="Helical" evidence="10">
    <location>
        <begin position="35"/>
        <end position="53"/>
    </location>
</feature>
<dbReference type="SUPFAM" id="SSF56784">
    <property type="entry name" value="HAD-like"/>
    <property type="match status" value="1"/>
</dbReference>
<dbReference type="PANTHER" id="PTHR48085">
    <property type="entry name" value="CADMIUM/ZINC-TRANSPORTING ATPASE HMA2-RELATED"/>
    <property type="match status" value="1"/>
</dbReference>
<keyword evidence="3 10" id="KW-0812">Transmembrane</keyword>
<evidence type="ECO:0000256" key="8">
    <source>
        <dbReference type="ARBA" id="ARBA00039097"/>
    </source>
</evidence>
<dbReference type="SUPFAM" id="SSF81653">
    <property type="entry name" value="Calcium ATPase, transduction domain A"/>
    <property type="match status" value="1"/>
</dbReference>
<feature type="transmembrane region" description="Helical" evidence="10">
    <location>
        <begin position="59"/>
        <end position="77"/>
    </location>
</feature>
<evidence type="ECO:0000256" key="1">
    <source>
        <dbReference type="ARBA" id="ARBA00004370"/>
    </source>
</evidence>
<dbReference type="InterPro" id="IPR036412">
    <property type="entry name" value="HAD-like_sf"/>
</dbReference>
<proteinExistence type="inferred from homology"/>
<feature type="region of interest" description="Disordered" evidence="11">
    <location>
        <begin position="1"/>
        <end position="23"/>
    </location>
</feature>
<dbReference type="Proteomes" id="UP001379235">
    <property type="component" value="Unassembled WGS sequence"/>
</dbReference>
<dbReference type="PANTHER" id="PTHR48085:SF5">
    <property type="entry name" value="CADMIUM_ZINC-TRANSPORTING ATPASE HMA4-RELATED"/>
    <property type="match status" value="1"/>
</dbReference>
<evidence type="ECO:0000256" key="2">
    <source>
        <dbReference type="ARBA" id="ARBA00006024"/>
    </source>
</evidence>
<dbReference type="PRINTS" id="PR00119">
    <property type="entry name" value="CATATPASE"/>
</dbReference>
<dbReference type="SFLD" id="SFLDG00002">
    <property type="entry name" value="C1.7:_P-type_atpase_like"/>
    <property type="match status" value="1"/>
</dbReference>
<dbReference type="Gene3D" id="2.70.150.10">
    <property type="entry name" value="Calcium-transporting ATPase, cytoplasmic transduction domain A"/>
    <property type="match status" value="1"/>
</dbReference>
<sequence length="648" mass="66756">MNRDHNHPDDAANNVAHHDDDGHAHGGGEEMGLRIFLFACAVAAVAYGVSWLRPEWSRWAYGLGAVLSVAPFARTAFVKALKGRPFSIETLVTVAVLGAIPIDAGAEAVVVVALFSLGELLEGFAAARARSGLSTLAKLLPSQAVIEVDGERRTVDVTTLSIGAIMLVSAGDRIAADGRIINGSSALDDAAITGESRPVDKSVGADVYAGSINGDGTLKVEVTKDASSSVVARIGDLVAQAQATTAPTARFIDNFSSWYTPAAIILATLIALVPPLAFGGEWATWTYRALTVLLIACPCALVLSTPAAIATGIATAARSGILIKSGEALEQLAKIGIAAFDKTGTLTRGHPVVTDVAGENTLEIAAAVETGLTHPVAKAIVAEAERLKVAVPKATDVTIKQGEGAVGMVGGKQVALFSPRAAGSLSADVAASIDALERAGKTVAVLLVDGKYLGHIAVRDEAREDAKPAIAALNALGIRTLMLSGDNQRTATAVAEGLGMEAEGELMPADKLKRIEALKTEAPVLMVGDGVNDAPALATATLGLAMGGGTDVAIETADVGLLKDRLWGVPDAIRLARKTRKTIFANIVIAVGLKLVFLVLAVFGITNLWTAIIADTGATILVTFNALLLFWTFQPTAVDEGSVASTEA</sequence>
<dbReference type="InterPro" id="IPR023299">
    <property type="entry name" value="ATPase_P-typ_cyto_dom_N"/>
</dbReference>
<evidence type="ECO:0000256" key="3">
    <source>
        <dbReference type="ARBA" id="ARBA00022692"/>
    </source>
</evidence>
<organism evidence="13 14">
    <name type="scientific">Novosphingobium aquae</name>
    <dbReference type="NCBI Taxonomy" id="3133435"/>
    <lineage>
        <taxon>Bacteria</taxon>
        <taxon>Pseudomonadati</taxon>
        <taxon>Pseudomonadota</taxon>
        <taxon>Alphaproteobacteria</taxon>
        <taxon>Sphingomonadales</taxon>
        <taxon>Sphingomonadaceae</taxon>
        <taxon>Novosphingobium</taxon>
    </lineage>
</organism>
<dbReference type="InterPro" id="IPR044492">
    <property type="entry name" value="P_typ_ATPase_HD_dom"/>
</dbReference>
<keyword evidence="7 10" id="KW-0472">Membrane</keyword>
<protein>
    <recommendedName>
        <fullName evidence="8">P-type Zn(2+) transporter</fullName>
        <ecNumber evidence="8">7.2.2.12</ecNumber>
    </recommendedName>
</protein>
<dbReference type="Pfam" id="PF00122">
    <property type="entry name" value="E1-E2_ATPase"/>
    <property type="match status" value="1"/>
</dbReference>
<dbReference type="InterPro" id="IPR023298">
    <property type="entry name" value="ATPase_P-typ_TM_dom_sf"/>
</dbReference>
<keyword evidence="10" id="KW-0067">ATP-binding</keyword>
<evidence type="ECO:0000256" key="10">
    <source>
        <dbReference type="RuleBase" id="RU362081"/>
    </source>
</evidence>
<feature type="transmembrane region" description="Helical" evidence="10">
    <location>
        <begin position="258"/>
        <end position="278"/>
    </location>
</feature>
<dbReference type="PROSITE" id="PS00154">
    <property type="entry name" value="ATPASE_E1_E2"/>
    <property type="match status" value="1"/>
</dbReference>
<dbReference type="EC" id="7.2.2.12" evidence="8"/>
<dbReference type="InterPro" id="IPR051014">
    <property type="entry name" value="Cation_Transport_ATPase_IB"/>
</dbReference>
<feature type="transmembrane region" description="Helical" evidence="10">
    <location>
        <begin position="290"/>
        <end position="314"/>
    </location>
</feature>
<keyword evidence="14" id="KW-1185">Reference proteome</keyword>
<comment type="subcellular location">
    <subcellularLocation>
        <location evidence="10">Cell membrane</location>
    </subcellularLocation>
    <subcellularLocation>
        <location evidence="1">Membrane</location>
    </subcellularLocation>
</comment>
<dbReference type="SUPFAM" id="SSF81665">
    <property type="entry name" value="Calcium ATPase, transmembrane domain M"/>
    <property type="match status" value="1"/>
</dbReference>
<dbReference type="NCBIfam" id="TIGR01494">
    <property type="entry name" value="ATPase_P-type"/>
    <property type="match status" value="1"/>
</dbReference>
<keyword evidence="10" id="KW-0547">Nucleotide-binding</keyword>
<dbReference type="InterPro" id="IPR018303">
    <property type="entry name" value="ATPase_P-typ_P_site"/>
</dbReference>
<evidence type="ECO:0000256" key="11">
    <source>
        <dbReference type="SAM" id="MobiDB-lite"/>
    </source>
</evidence>
<keyword evidence="4 10" id="KW-0479">Metal-binding</keyword>
<dbReference type="Gene3D" id="3.40.1110.10">
    <property type="entry name" value="Calcium-transporting ATPase, cytoplasmic domain N"/>
    <property type="match status" value="1"/>
</dbReference>
<evidence type="ECO:0000313" key="14">
    <source>
        <dbReference type="Proteomes" id="UP001379235"/>
    </source>
</evidence>
<dbReference type="RefSeq" id="WP_339967403.1">
    <property type="nucleotide sequence ID" value="NZ_JBBHJY010000005.1"/>
</dbReference>
<dbReference type="InterPro" id="IPR059000">
    <property type="entry name" value="ATPase_P-type_domA"/>
</dbReference>
<dbReference type="InterPro" id="IPR001757">
    <property type="entry name" value="P_typ_ATPase"/>
</dbReference>
<comment type="caution">
    <text evidence="13">The sequence shown here is derived from an EMBL/GenBank/DDBJ whole genome shotgun (WGS) entry which is preliminary data.</text>
</comment>
<evidence type="ECO:0000313" key="13">
    <source>
        <dbReference type="EMBL" id="MEJ6010652.1"/>
    </source>
</evidence>
<evidence type="ECO:0000256" key="9">
    <source>
        <dbReference type="ARBA" id="ARBA00047308"/>
    </source>
</evidence>
<accession>A0ABU8S9M3</accession>
<reference evidence="13 14" key="1">
    <citation type="submission" date="2024-03" db="EMBL/GenBank/DDBJ databases">
        <authorList>
            <person name="Jo J.-H."/>
        </authorList>
    </citation>
    <scope>NUCLEOTIDE SEQUENCE [LARGE SCALE GENOMIC DNA]</scope>
    <source>
        <strain evidence="13 14">AS3R-12</strain>
    </source>
</reference>
<dbReference type="EMBL" id="JBBHJY010000005">
    <property type="protein sequence ID" value="MEJ6010652.1"/>
    <property type="molecule type" value="Genomic_DNA"/>
</dbReference>
<dbReference type="InterPro" id="IPR027256">
    <property type="entry name" value="P-typ_ATPase_IB"/>
</dbReference>
<dbReference type="Pfam" id="PF00702">
    <property type="entry name" value="Hydrolase"/>
    <property type="match status" value="1"/>
</dbReference>
<dbReference type="NCBIfam" id="TIGR01525">
    <property type="entry name" value="ATPase-IB_hvy"/>
    <property type="match status" value="1"/>
</dbReference>
<evidence type="ECO:0000256" key="5">
    <source>
        <dbReference type="ARBA" id="ARBA00022967"/>
    </source>
</evidence>
<dbReference type="SFLD" id="SFLDF00027">
    <property type="entry name" value="p-type_atpase"/>
    <property type="match status" value="1"/>
</dbReference>
<dbReference type="InterPro" id="IPR008250">
    <property type="entry name" value="ATPase_P-typ_transduc_dom_A_sf"/>
</dbReference>